<dbReference type="InterPro" id="IPR025101">
    <property type="entry name" value="DUF4012"/>
</dbReference>
<organism evidence="2 3">
    <name type="scientific">Jatrophihabitans cynanchi</name>
    <dbReference type="NCBI Taxonomy" id="2944128"/>
    <lineage>
        <taxon>Bacteria</taxon>
        <taxon>Bacillati</taxon>
        <taxon>Actinomycetota</taxon>
        <taxon>Actinomycetes</taxon>
        <taxon>Jatrophihabitantales</taxon>
        <taxon>Jatrophihabitantaceae</taxon>
        <taxon>Jatrophihabitans</taxon>
    </lineage>
</organism>
<feature type="transmembrane region" description="Helical" evidence="1">
    <location>
        <begin position="31"/>
        <end position="54"/>
    </location>
</feature>
<dbReference type="Pfam" id="PF13196">
    <property type="entry name" value="DUF4012"/>
    <property type="match status" value="1"/>
</dbReference>
<evidence type="ECO:0000256" key="1">
    <source>
        <dbReference type="SAM" id="Phobius"/>
    </source>
</evidence>
<dbReference type="Proteomes" id="UP001164693">
    <property type="component" value="Chromosome"/>
</dbReference>
<dbReference type="EMBL" id="CP097463">
    <property type="protein sequence ID" value="WAX59219.1"/>
    <property type="molecule type" value="Genomic_DNA"/>
</dbReference>
<evidence type="ECO:0000313" key="2">
    <source>
        <dbReference type="EMBL" id="WAX59219.1"/>
    </source>
</evidence>
<gene>
    <name evidence="2" type="ORF">M6B22_10760</name>
</gene>
<evidence type="ECO:0000313" key="3">
    <source>
        <dbReference type="Proteomes" id="UP001164693"/>
    </source>
</evidence>
<name>A0ABY7K7E4_9ACTN</name>
<protein>
    <submittedName>
        <fullName evidence="2">DUF4012 domain-containing protein</fullName>
    </submittedName>
</protein>
<keyword evidence="1" id="KW-0472">Membrane</keyword>
<keyword evidence="3" id="KW-1185">Reference proteome</keyword>
<sequence length="608" mass="64740">MSTVGAAVRSAGRRLPTRVRYLAYDRRVRRAVLFALGALALLAAAWIVVTGLLARQQVRQIEHNLRRVQSLVASGRLDEARQAVAGIVPAARRADLLTSGPAWWVAAHVPYLGEPAETIRGATAAGVDLSADAVPQLIDVAKLMDPARLRVHGDTIDLHALLTAAPNLQAAASTLRAVTYRVDALPHSTWLPAVDGPRSALAAQLHQFGGYVDAAARAARVLPPLLGADGPRRYIIGLQNEAEARGTGGLPGAFAIAVADHGRVRFTHFESDAALLPADTNKLIATGLDFGSDYARAYGDSLPTTSFLNSNVSPDFRYAAQVWTRMWERTSGEHVDGAVAVDPAVLGYVLAATGPVRLPDGRTVSAQNIVTLTERDEYTLFPGYAQRKAFLVAVLKASSQKLISGVGDAAALAKALVRASSQRRLLVWSSDSAAQRELEQTTYAGAIPDTTRPFIGPVLNNTSGGKLDFYLARTLDYHRSGCGPMRDVQVTITLTNHAPVTGLPRYVTDRLDAAPAGARVGDYSTLLDYYASNGAQLLSVSRNGDPVAAARKSDHGRPIFRLPVELRRGATQTIVLHLMEPAGSGSPLVWLQPGVAPAAVRVFSQPCG</sequence>
<keyword evidence="1" id="KW-0812">Transmembrane</keyword>
<proteinExistence type="predicted"/>
<dbReference type="RefSeq" id="WP_269445760.1">
    <property type="nucleotide sequence ID" value="NZ_CP097463.1"/>
</dbReference>
<keyword evidence="1" id="KW-1133">Transmembrane helix</keyword>
<accession>A0ABY7K7E4</accession>
<reference evidence="2" key="1">
    <citation type="submission" date="2022-05" db="EMBL/GenBank/DDBJ databases">
        <title>Jatrophihabitans sp. SB3-54 whole genome sequence.</title>
        <authorList>
            <person name="Suh M.K."/>
            <person name="Eom M.K."/>
            <person name="Kim J.S."/>
            <person name="Kim H.S."/>
            <person name="Do H.E."/>
            <person name="Shin Y.K."/>
            <person name="Lee J.-S."/>
        </authorList>
    </citation>
    <scope>NUCLEOTIDE SEQUENCE</scope>
    <source>
        <strain evidence="2">SB3-54</strain>
    </source>
</reference>